<reference evidence="1 2" key="1">
    <citation type="submission" date="2019-08" db="EMBL/GenBank/DDBJ databases">
        <authorList>
            <person name="Herpell B J."/>
        </authorList>
    </citation>
    <scope>NUCLEOTIDE SEQUENCE [LARGE SCALE GENOMIC DNA]</scope>
    <source>
        <strain evidence="2">Msb3</strain>
    </source>
</reference>
<proteinExistence type="predicted"/>
<protein>
    <submittedName>
        <fullName evidence="1">Uncharacterized protein</fullName>
    </submittedName>
</protein>
<name>A0A5Q4Z288_9BURK</name>
<sequence length="87" mass="9992">MQILLFLAAWTLLAVVICVWHHRAVKQHCPVRRVRFTRARWDIGRIADRHPWIVWLTAIAIATAWLAHNGVCADAETQLSVRISRSA</sequence>
<dbReference type="Proteomes" id="UP000325811">
    <property type="component" value="Chromosome I"/>
</dbReference>
<organism evidence="1 2">
    <name type="scientific">Paraburkholderia dioscoreae</name>
    <dbReference type="NCBI Taxonomy" id="2604047"/>
    <lineage>
        <taxon>Bacteria</taxon>
        <taxon>Pseudomonadati</taxon>
        <taxon>Pseudomonadota</taxon>
        <taxon>Betaproteobacteria</taxon>
        <taxon>Burkholderiales</taxon>
        <taxon>Burkholderiaceae</taxon>
        <taxon>Paraburkholderia</taxon>
    </lineage>
</organism>
<dbReference type="AlphaFoldDB" id="A0A5Q4Z288"/>
<gene>
    <name evidence="1" type="ORF">PDMSB3_2744</name>
</gene>
<keyword evidence="2" id="KW-1185">Reference proteome</keyword>
<dbReference type="KEGG" id="pdio:PDMSB3_2744"/>
<dbReference type="EMBL" id="LR699553">
    <property type="protein sequence ID" value="VVD29200.1"/>
    <property type="molecule type" value="Genomic_DNA"/>
</dbReference>
<accession>A0A5Q4Z288</accession>
<evidence type="ECO:0000313" key="1">
    <source>
        <dbReference type="EMBL" id="VVD29200.1"/>
    </source>
</evidence>
<evidence type="ECO:0000313" key="2">
    <source>
        <dbReference type="Proteomes" id="UP000325811"/>
    </source>
</evidence>